<dbReference type="PROSITE" id="PS50865">
    <property type="entry name" value="ZF_MYND_2"/>
    <property type="match status" value="1"/>
</dbReference>
<organism evidence="6 7">
    <name type="scientific">Schizophyllum amplum</name>
    <dbReference type="NCBI Taxonomy" id="97359"/>
    <lineage>
        <taxon>Eukaryota</taxon>
        <taxon>Fungi</taxon>
        <taxon>Dikarya</taxon>
        <taxon>Basidiomycota</taxon>
        <taxon>Agaricomycotina</taxon>
        <taxon>Agaricomycetes</taxon>
        <taxon>Agaricomycetidae</taxon>
        <taxon>Agaricales</taxon>
        <taxon>Schizophyllaceae</taxon>
        <taxon>Schizophyllum</taxon>
    </lineage>
</organism>
<keyword evidence="3" id="KW-0862">Zinc</keyword>
<evidence type="ECO:0000256" key="1">
    <source>
        <dbReference type="ARBA" id="ARBA00022723"/>
    </source>
</evidence>
<dbReference type="OrthoDB" id="9922773at2759"/>
<dbReference type="Proteomes" id="UP000320762">
    <property type="component" value="Unassembled WGS sequence"/>
</dbReference>
<feature type="domain" description="MYND-type" evidence="5">
    <location>
        <begin position="17"/>
        <end position="56"/>
    </location>
</feature>
<proteinExistence type="predicted"/>
<dbReference type="PROSITE" id="PS01360">
    <property type="entry name" value="ZF_MYND_1"/>
    <property type="match status" value="1"/>
</dbReference>
<sequence length="288" mass="32781">MNPTNSISYTAGSRDLCSYLGCNQPGQLRKCARCQLAWYCSRECQKAHWKDHKKTCQDHLGTNDKLDPLLKWIDKWRLALEVWSGFALNLHNRENHANWLAGHSFLIEIEKNPDPKASDTRRGYLLKRAGYFPDAELRQLLAVAEGPVEHINQLQSQFDGLKNNEAAKHFVMMMILFEDVNFMCRQVTFALGPDDMKPKMEALVAPGADRRFAAKLAEGYIGELRRCMQQGKVEGYKEYYALIRECVPPAPASPVPRILGAYTMPISAETAANFQRLAAAQMQNFNRR</sequence>
<accession>A0A550C1Q1</accession>
<evidence type="ECO:0000256" key="2">
    <source>
        <dbReference type="ARBA" id="ARBA00022771"/>
    </source>
</evidence>
<dbReference type="SUPFAM" id="SSF144232">
    <property type="entry name" value="HIT/MYND zinc finger-like"/>
    <property type="match status" value="1"/>
</dbReference>
<evidence type="ECO:0000313" key="7">
    <source>
        <dbReference type="Proteomes" id="UP000320762"/>
    </source>
</evidence>
<evidence type="ECO:0000256" key="4">
    <source>
        <dbReference type="PROSITE-ProRule" id="PRU00134"/>
    </source>
</evidence>
<keyword evidence="7" id="KW-1185">Reference proteome</keyword>
<evidence type="ECO:0000313" key="6">
    <source>
        <dbReference type="EMBL" id="TRM58723.1"/>
    </source>
</evidence>
<comment type="caution">
    <text evidence="6">The sequence shown here is derived from an EMBL/GenBank/DDBJ whole genome shotgun (WGS) entry which is preliminary data.</text>
</comment>
<evidence type="ECO:0000259" key="5">
    <source>
        <dbReference type="PROSITE" id="PS50865"/>
    </source>
</evidence>
<reference evidence="6 7" key="1">
    <citation type="journal article" date="2019" name="New Phytol.">
        <title>Comparative genomics reveals unique wood-decay strategies and fruiting body development in the Schizophyllaceae.</title>
        <authorList>
            <person name="Almasi E."/>
            <person name="Sahu N."/>
            <person name="Krizsan K."/>
            <person name="Balint B."/>
            <person name="Kovacs G.M."/>
            <person name="Kiss B."/>
            <person name="Cseklye J."/>
            <person name="Drula E."/>
            <person name="Henrissat B."/>
            <person name="Nagy I."/>
            <person name="Chovatia M."/>
            <person name="Adam C."/>
            <person name="LaButti K."/>
            <person name="Lipzen A."/>
            <person name="Riley R."/>
            <person name="Grigoriev I.V."/>
            <person name="Nagy L.G."/>
        </authorList>
    </citation>
    <scope>NUCLEOTIDE SEQUENCE [LARGE SCALE GENOMIC DNA]</scope>
    <source>
        <strain evidence="6 7">NL-1724</strain>
    </source>
</reference>
<evidence type="ECO:0000256" key="3">
    <source>
        <dbReference type="ARBA" id="ARBA00022833"/>
    </source>
</evidence>
<dbReference type="AlphaFoldDB" id="A0A550C1Q1"/>
<keyword evidence="2 4" id="KW-0863">Zinc-finger</keyword>
<keyword evidence="1" id="KW-0479">Metal-binding</keyword>
<protein>
    <recommendedName>
        <fullName evidence="5">MYND-type domain-containing protein</fullName>
    </recommendedName>
</protein>
<dbReference type="STRING" id="97359.A0A550C1Q1"/>
<dbReference type="Pfam" id="PF01753">
    <property type="entry name" value="zf-MYND"/>
    <property type="match status" value="1"/>
</dbReference>
<dbReference type="Gene3D" id="6.10.140.2220">
    <property type="match status" value="1"/>
</dbReference>
<dbReference type="EMBL" id="VDMD01000033">
    <property type="protein sequence ID" value="TRM58723.1"/>
    <property type="molecule type" value="Genomic_DNA"/>
</dbReference>
<dbReference type="GO" id="GO:0008270">
    <property type="term" value="F:zinc ion binding"/>
    <property type="evidence" value="ECO:0007669"/>
    <property type="project" value="UniProtKB-KW"/>
</dbReference>
<name>A0A550C1Q1_9AGAR</name>
<gene>
    <name evidence="6" type="ORF">BD626DRAFT_178644</name>
</gene>
<dbReference type="InterPro" id="IPR002893">
    <property type="entry name" value="Znf_MYND"/>
</dbReference>